<keyword evidence="1" id="KW-0472">Membrane</keyword>
<protein>
    <submittedName>
        <fullName evidence="3">Histidine kinase</fullName>
    </submittedName>
</protein>
<keyword evidence="3" id="KW-0418">Kinase</keyword>
<dbReference type="Gene3D" id="3.30.565.10">
    <property type="entry name" value="Histidine kinase-like ATPase, C-terminal domain"/>
    <property type="match status" value="1"/>
</dbReference>
<evidence type="ECO:0000256" key="1">
    <source>
        <dbReference type="SAM" id="Phobius"/>
    </source>
</evidence>
<proteinExistence type="predicted"/>
<dbReference type="Pfam" id="PF06580">
    <property type="entry name" value="His_kinase"/>
    <property type="match status" value="1"/>
</dbReference>
<feature type="transmembrane region" description="Helical" evidence="1">
    <location>
        <begin position="12"/>
        <end position="33"/>
    </location>
</feature>
<comment type="caution">
    <text evidence="3">The sequence shown here is derived from an EMBL/GenBank/DDBJ whole genome shotgun (WGS) entry which is preliminary data.</text>
</comment>
<feature type="transmembrane region" description="Helical" evidence="1">
    <location>
        <begin position="45"/>
        <end position="64"/>
    </location>
</feature>
<dbReference type="InterPro" id="IPR050640">
    <property type="entry name" value="Bact_2-comp_sensor_kinase"/>
</dbReference>
<reference evidence="3 4" key="1">
    <citation type="journal article" date="2013" name="Stand. Genomic Sci.">
        <title>Genomic Encyclopedia of Type Strains, Phase I: The one thousand microbial genomes (KMG-I) project.</title>
        <authorList>
            <person name="Kyrpides N.C."/>
            <person name="Woyke T."/>
            <person name="Eisen J.A."/>
            <person name="Garrity G."/>
            <person name="Lilburn T.G."/>
            <person name="Beck B.J."/>
            <person name="Whitman W.B."/>
            <person name="Hugenholtz P."/>
            <person name="Klenk H.P."/>
        </authorList>
    </citation>
    <scope>NUCLEOTIDE SEQUENCE [LARGE SCALE GENOMIC DNA]</scope>
    <source>
        <strain evidence="3 4">DSM 13484</strain>
    </source>
</reference>
<feature type="transmembrane region" description="Helical" evidence="1">
    <location>
        <begin position="76"/>
        <end position="102"/>
    </location>
</feature>
<feature type="domain" description="Signal transduction histidine kinase internal region" evidence="2">
    <location>
        <begin position="163"/>
        <end position="244"/>
    </location>
</feature>
<keyword evidence="4" id="KW-1185">Reference proteome</keyword>
<dbReference type="InterPro" id="IPR036890">
    <property type="entry name" value="HATPase_C_sf"/>
</dbReference>
<dbReference type="InterPro" id="IPR010559">
    <property type="entry name" value="Sig_transdc_His_kin_internal"/>
</dbReference>
<name>A0A562SII7_CHIJA</name>
<keyword evidence="3" id="KW-0808">Transferase</keyword>
<gene>
    <name evidence="3" type="ORF">LX66_5671</name>
</gene>
<dbReference type="Proteomes" id="UP000316778">
    <property type="component" value="Unassembled WGS sequence"/>
</dbReference>
<organism evidence="3 4">
    <name type="scientific">Chitinophaga japonensis</name>
    <name type="common">Flexibacter japonensis</name>
    <dbReference type="NCBI Taxonomy" id="104662"/>
    <lineage>
        <taxon>Bacteria</taxon>
        <taxon>Pseudomonadati</taxon>
        <taxon>Bacteroidota</taxon>
        <taxon>Chitinophagia</taxon>
        <taxon>Chitinophagales</taxon>
        <taxon>Chitinophagaceae</taxon>
        <taxon>Chitinophaga</taxon>
    </lineage>
</organism>
<evidence type="ECO:0000259" key="2">
    <source>
        <dbReference type="Pfam" id="PF06580"/>
    </source>
</evidence>
<dbReference type="RefSeq" id="WP_145719717.1">
    <property type="nucleotide sequence ID" value="NZ_BAAAFY010000003.1"/>
</dbReference>
<dbReference type="PANTHER" id="PTHR34220:SF7">
    <property type="entry name" value="SENSOR HISTIDINE KINASE YPDA"/>
    <property type="match status" value="1"/>
</dbReference>
<sequence length="388" mass="44369">MTFLNIPRKYRIILLHVGAWLLYIAFGTLNKIFVNDQASVNLGDILLTQLPGIYVFYGSIFLYMKLLSAERYVLLFVMEVLLFISYLLLFALIGDVIFPLLLPDVEVPPFDLGGFVISGLWAFIRYSFFAFGYYFAQRLITKEKELRVIERKKLQAEQGKLEAEYAFLRAQINPHFLHNTLNFFYAKSLGCSKELSEGILTLCEIMRYSLNSGEDESGTVLLTQEVEHLQNVVKINQLRFSNRLQVDFEVTGHFETLRIIPLVLITLVENAFKHGELTNQQYPLTIKLAVDEHNRQIHFTTYNRKKKGPKELSHGIGMDNIRKRLHAVYRDNYQLHIKDEEDAYTAALFINLDTGEEPAAQTALSAGSGASMGGYAGNINYNLLIDKL</sequence>
<dbReference type="GO" id="GO:0000155">
    <property type="term" value="F:phosphorelay sensor kinase activity"/>
    <property type="evidence" value="ECO:0007669"/>
    <property type="project" value="InterPro"/>
</dbReference>
<keyword evidence="1" id="KW-1133">Transmembrane helix</keyword>
<evidence type="ECO:0000313" key="3">
    <source>
        <dbReference type="EMBL" id="TWI81062.1"/>
    </source>
</evidence>
<accession>A0A562SII7</accession>
<keyword evidence="1" id="KW-0812">Transmembrane</keyword>
<evidence type="ECO:0000313" key="4">
    <source>
        <dbReference type="Proteomes" id="UP000316778"/>
    </source>
</evidence>
<dbReference type="OrthoDB" id="9809908at2"/>
<dbReference type="AlphaFoldDB" id="A0A562SII7"/>
<dbReference type="GO" id="GO:0016020">
    <property type="term" value="C:membrane"/>
    <property type="evidence" value="ECO:0007669"/>
    <property type="project" value="InterPro"/>
</dbReference>
<feature type="transmembrane region" description="Helical" evidence="1">
    <location>
        <begin position="114"/>
        <end position="136"/>
    </location>
</feature>
<dbReference type="PANTHER" id="PTHR34220">
    <property type="entry name" value="SENSOR HISTIDINE KINASE YPDA"/>
    <property type="match status" value="1"/>
</dbReference>
<dbReference type="EMBL" id="VLLG01000008">
    <property type="protein sequence ID" value="TWI81062.1"/>
    <property type="molecule type" value="Genomic_DNA"/>
</dbReference>